<keyword evidence="1 13" id="KW-0812">Transmembrane</keyword>
<evidence type="ECO:0000256" key="8">
    <source>
        <dbReference type="ARBA" id="ARBA00023159"/>
    </source>
</evidence>
<evidence type="ECO:0000256" key="1">
    <source>
        <dbReference type="ARBA" id="ARBA00022692"/>
    </source>
</evidence>
<accession>A0A7K5Z5P7</accession>
<proteinExistence type="predicted"/>
<sequence length="82" mass="8456">DPSSRRSLLQQLQALMKPTSTKAAQTSTYVLILVFSLGLLLLPSYSRFQRGAAGGRDGARPTGGDGSRGVAGRDRPGAAGAP</sequence>
<dbReference type="AlphaFoldDB" id="A0A7K5Z5P7"/>
<keyword evidence="6" id="KW-0238">DNA-binding</keyword>
<evidence type="ECO:0000256" key="2">
    <source>
        <dbReference type="ARBA" id="ARBA00022824"/>
    </source>
</evidence>
<keyword evidence="11" id="KW-0539">Nucleus</keyword>
<evidence type="ECO:0000313" key="15">
    <source>
        <dbReference type="Proteomes" id="UP000522270"/>
    </source>
</evidence>
<keyword evidence="8" id="KW-0010">Activator</keyword>
<feature type="compositionally biased region" description="Gly residues" evidence="12">
    <location>
        <begin position="52"/>
        <end position="69"/>
    </location>
</feature>
<gene>
    <name evidence="14" type="primary">Creb3l4_1</name>
    <name evidence="14" type="ORF">PTEBUR_R15480</name>
</gene>
<evidence type="ECO:0000313" key="14">
    <source>
        <dbReference type="EMBL" id="NWU73024.1"/>
    </source>
</evidence>
<dbReference type="GO" id="GO:0005634">
    <property type="term" value="C:nucleus"/>
    <property type="evidence" value="ECO:0007669"/>
    <property type="project" value="TreeGrafter"/>
</dbReference>
<keyword evidence="5" id="KW-0805">Transcription regulation</keyword>
<feature type="non-terminal residue" evidence="14">
    <location>
        <position position="82"/>
    </location>
</feature>
<evidence type="ECO:0000256" key="4">
    <source>
        <dbReference type="ARBA" id="ARBA00022989"/>
    </source>
</evidence>
<feature type="transmembrane region" description="Helical" evidence="13">
    <location>
        <begin position="23"/>
        <end position="42"/>
    </location>
</feature>
<evidence type="ECO:0000256" key="13">
    <source>
        <dbReference type="SAM" id="Phobius"/>
    </source>
</evidence>
<keyword evidence="7 13" id="KW-0472">Membrane</keyword>
<evidence type="ECO:0000256" key="6">
    <source>
        <dbReference type="ARBA" id="ARBA00023125"/>
    </source>
</evidence>
<feature type="non-terminal residue" evidence="14">
    <location>
        <position position="1"/>
    </location>
</feature>
<name>A0A7K5Z5P7_9AVES</name>
<feature type="region of interest" description="Disordered" evidence="12">
    <location>
        <begin position="51"/>
        <end position="82"/>
    </location>
</feature>
<comment type="caution">
    <text evidence="14">The sequence shown here is derived from an EMBL/GenBank/DDBJ whole genome shotgun (WGS) entry which is preliminary data.</text>
</comment>
<organism evidence="14 15">
    <name type="scientific">Pterocles burchelli</name>
    <dbReference type="NCBI Taxonomy" id="2585816"/>
    <lineage>
        <taxon>Eukaryota</taxon>
        <taxon>Metazoa</taxon>
        <taxon>Chordata</taxon>
        <taxon>Craniata</taxon>
        <taxon>Vertebrata</taxon>
        <taxon>Euteleostomi</taxon>
        <taxon>Archelosauria</taxon>
        <taxon>Archosauria</taxon>
        <taxon>Dinosauria</taxon>
        <taxon>Saurischia</taxon>
        <taxon>Theropoda</taxon>
        <taxon>Coelurosauria</taxon>
        <taxon>Aves</taxon>
        <taxon>Neognathae</taxon>
        <taxon>Neoaves</taxon>
        <taxon>Columbimorphae</taxon>
        <taxon>Pterocliformes</taxon>
        <taxon>Pteroclidae</taxon>
        <taxon>Pterocles</taxon>
    </lineage>
</organism>
<dbReference type="PANTHER" id="PTHR45996:SF2">
    <property type="entry name" value="CYCLIC AMP-RESPONSIVE ELEMENT-BINDING PROTEIN 3-LIKE PROTEIN 4"/>
    <property type="match status" value="1"/>
</dbReference>
<keyword evidence="9" id="KW-0804">Transcription</keyword>
<evidence type="ECO:0000256" key="5">
    <source>
        <dbReference type="ARBA" id="ARBA00023015"/>
    </source>
</evidence>
<dbReference type="Proteomes" id="UP000522270">
    <property type="component" value="Unassembled WGS sequence"/>
</dbReference>
<evidence type="ECO:0000256" key="10">
    <source>
        <dbReference type="ARBA" id="ARBA00023180"/>
    </source>
</evidence>
<evidence type="ECO:0000256" key="3">
    <source>
        <dbReference type="ARBA" id="ARBA00022968"/>
    </source>
</evidence>
<dbReference type="InterPro" id="IPR051381">
    <property type="entry name" value="CREB_ATF_subfamily"/>
</dbReference>
<protein>
    <submittedName>
        <fullName evidence="14">CR3L4 protein</fullName>
    </submittedName>
</protein>
<evidence type="ECO:0000256" key="9">
    <source>
        <dbReference type="ARBA" id="ARBA00023163"/>
    </source>
</evidence>
<dbReference type="GO" id="GO:0000981">
    <property type="term" value="F:DNA-binding transcription factor activity, RNA polymerase II-specific"/>
    <property type="evidence" value="ECO:0007669"/>
    <property type="project" value="TreeGrafter"/>
</dbReference>
<keyword evidence="2" id="KW-0256">Endoplasmic reticulum</keyword>
<keyword evidence="15" id="KW-1185">Reference proteome</keyword>
<reference evidence="14 15" key="1">
    <citation type="submission" date="2019-09" db="EMBL/GenBank/DDBJ databases">
        <title>Bird 10,000 Genomes (B10K) Project - Family phase.</title>
        <authorList>
            <person name="Zhang G."/>
        </authorList>
    </citation>
    <scope>NUCLEOTIDE SEQUENCE [LARGE SCALE GENOMIC DNA]</scope>
    <source>
        <strain evidence="14">B10K-DU-027-49</strain>
        <tissue evidence="14">Muscle</tissue>
    </source>
</reference>
<keyword evidence="3" id="KW-0735">Signal-anchor</keyword>
<keyword evidence="10" id="KW-0325">Glycoprotein</keyword>
<dbReference type="PANTHER" id="PTHR45996">
    <property type="entry name" value="AGAP001464-PB"/>
    <property type="match status" value="1"/>
</dbReference>
<evidence type="ECO:0000256" key="7">
    <source>
        <dbReference type="ARBA" id="ARBA00023136"/>
    </source>
</evidence>
<dbReference type="GO" id="GO:0000978">
    <property type="term" value="F:RNA polymerase II cis-regulatory region sequence-specific DNA binding"/>
    <property type="evidence" value="ECO:0007669"/>
    <property type="project" value="TreeGrafter"/>
</dbReference>
<keyword evidence="4 13" id="KW-1133">Transmembrane helix</keyword>
<evidence type="ECO:0000256" key="12">
    <source>
        <dbReference type="SAM" id="MobiDB-lite"/>
    </source>
</evidence>
<evidence type="ECO:0000256" key="11">
    <source>
        <dbReference type="ARBA" id="ARBA00023242"/>
    </source>
</evidence>
<dbReference type="EMBL" id="VYZE01002917">
    <property type="protein sequence ID" value="NWU73024.1"/>
    <property type="molecule type" value="Genomic_DNA"/>
</dbReference>